<dbReference type="Gene3D" id="3.10.120.10">
    <property type="entry name" value="Cytochrome b5-like heme/steroid binding domain"/>
    <property type="match status" value="1"/>
</dbReference>
<dbReference type="InterPro" id="IPR018506">
    <property type="entry name" value="Cyt_B5_heme-BS"/>
</dbReference>
<proteinExistence type="inferred from homology"/>
<feature type="transmembrane region" description="Helical" evidence="5">
    <location>
        <begin position="102"/>
        <end position="125"/>
    </location>
</feature>
<keyword evidence="5" id="KW-1133">Transmembrane helix</keyword>
<accession>A0A915P7E6</accession>
<dbReference type="Pfam" id="PF00173">
    <property type="entry name" value="Cyt-b5"/>
    <property type="match status" value="1"/>
</dbReference>
<dbReference type="WBParaSite" id="scf7180000423050.g10111">
    <property type="protein sequence ID" value="scf7180000423050.g10111"/>
    <property type="gene ID" value="scf7180000423050.g10111"/>
</dbReference>
<keyword evidence="5" id="KW-0472">Membrane</keyword>
<dbReference type="SUPFAM" id="SSF55856">
    <property type="entry name" value="Cytochrome b5-like heme/steroid binding domain"/>
    <property type="match status" value="1"/>
</dbReference>
<evidence type="ECO:0000256" key="5">
    <source>
        <dbReference type="RuleBase" id="RU362121"/>
    </source>
</evidence>
<feature type="domain" description="Cytochrome b5 heme-binding" evidence="7">
    <location>
        <begin position="21"/>
        <end position="94"/>
    </location>
</feature>
<keyword evidence="4 5" id="KW-0408">Iron</keyword>
<dbReference type="GO" id="GO:0046872">
    <property type="term" value="F:metal ion binding"/>
    <property type="evidence" value="ECO:0007669"/>
    <property type="project" value="UniProtKB-UniRule"/>
</dbReference>
<name>A0A915P7E6_9BILA</name>
<organism evidence="8 9">
    <name type="scientific">Meloidogyne floridensis</name>
    <dbReference type="NCBI Taxonomy" id="298350"/>
    <lineage>
        <taxon>Eukaryota</taxon>
        <taxon>Metazoa</taxon>
        <taxon>Ecdysozoa</taxon>
        <taxon>Nematoda</taxon>
        <taxon>Chromadorea</taxon>
        <taxon>Rhabditida</taxon>
        <taxon>Tylenchina</taxon>
        <taxon>Tylenchomorpha</taxon>
        <taxon>Tylenchoidea</taxon>
        <taxon>Meloidogynidae</taxon>
        <taxon>Meloidogyninae</taxon>
        <taxon>Meloidogyne</taxon>
    </lineage>
</organism>
<evidence type="ECO:0000259" key="7">
    <source>
        <dbReference type="PROSITE" id="PS50255"/>
    </source>
</evidence>
<dbReference type="PROSITE" id="PS00191">
    <property type="entry name" value="CYTOCHROME_B5_1"/>
    <property type="match status" value="1"/>
</dbReference>
<evidence type="ECO:0000256" key="2">
    <source>
        <dbReference type="ARBA" id="ARBA00022723"/>
    </source>
</evidence>
<dbReference type="InterPro" id="IPR036400">
    <property type="entry name" value="Cyt_B5-like_heme/steroid_sf"/>
</dbReference>
<feature type="region of interest" description="Disordered" evidence="6">
    <location>
        <begin position="212"/>
        <end position="384"/>
    </location>
</feature>
<dbReference type="PANTHER" id="PTHR24637:SF421">
    <property type="entry name" value="CUTICLE COLLAGEN DPY-2"/>
    <property type="match status" value="1"/>
</dbReference>
<evidence type="ECO:0000256" key="3">
    <source>
        <dbReference type="ARBA" id="ARBA00022737"/>
    </source>
</evidence>
<keyword evidence="8" id="KW-1185">Reference proteome</keyword>
<dbReference type="GO" id="GO:0020037">
    <property type="term" value="F:heme binding"/>
    <property type="evidence" value="ECO:0007669"/>
    <property type="project" value="UniProtKB-UniRule"/>
</dbReference>
<dbReference type="Proteomes" id="UP000887560">
    <property type="component" value="Unplaced"/>
</dbReference>
<keyword evidence="5" id="KW-0812">Transmembrane</keyword>
<keyword evidence="1 5" id="KW-0349">Heme</keyword>
<keyword evidence="3" id="KW-0677">Repeat</keyword>
<reference evidence="9" key="1">
    <citation type="submission" date="2022-11" db="UniProtKB">
        <authorList>
            <consortium name="WormBaseParasite"/>
        </authorList>
    </citation>
    <scope>IDENTIFICATION</scope>
</reference>
<dbReference type="InterPro" id="IPR001199">
    <property type="entry name" value="Cyt_B5-like_heme/steroid-bd"/>
</dbReference>
<evidence type="ECO:0000256" key="4">
    <source>
        <dbReference type="ARBA" id="ARBA00023004"/>
    </source>
</evidence>
<dbReference type="PANTHER" id="PTHR24637">
    <property type="entry name" value="COLLAGEN"/>
    <property type="match status" value="1"/>
</dbReference>
<evidence type="ECO:0000313" key="8">
    <source>
        <dbReference type="Proteomes" id="UP000887560"/>
    </source>
</evidence>
<evidence type="ECO:0000313" key="9">
    <source>
        <dbReference type="WBParaSite" id="scf7180000423050.g10111"/>
    </source>
</evidence>
<dbReference type="PROSITE" id="PS50255">
    <property type="entry name" value="CYTOCHROME_B5_2"/>
    <property type="match status" value="1"/>
</dbReference>
<feature type="compositionally biased region" description="Low complexity" evidence="6">
    <location>
        <begin position="342"/>
        <end position="355"/>
    </location>
</feature>
<protein>
    <submittedName>
        <fullName evidence="9">Cytochrome b5 heme-binding domain-containing protein</fullName>
    </submittedName>
</protein>
<keyword evidence="2 5" id="KW-0479">Metal-binding</keyword>
<evidence type="ECO:0000256" key="1">
    <source>
        <dbReference type="ARBA" id="ARBA00022617"/>
    </source>
</evidence>
<evidence type="ECO:0000256" key="6">
    <source>
        <dbReference type="SAM" id="MobiDB-lite"/>
    </source>
</evidence>
<dbReference type="AlphaFoldDB" id="A0A915P7E6"/>
<sequence>MFLRGFKLIWLKTQSADKKIIVHYGNRTFDITSFVPHHPGGPLVLKHANGKDVTEFLAGKKGIVLTEEGGRKVQHHHGSGAFNVLNSLEIKECNKTNNSIRIIFWLSIFVSLIMMSISIVALNFITNDTTLMIDKLEKEMDGFNTLADDAWNGILEFKQIDVELANQKDNELKQKPQLTKNKFESFLRTSRSIRSERLAPQCECSTIFPNNCPSGPKGPPGKDGEAGFNGIPGLPGPPGISGTSLGDQLYAQPCIQCPAGPPGEIGRPGRPGMPGPRGPVGSIGLPARSGAPGPVGEDGETGIPGEPGLPATSGGQGPPGPKGPAGEQGETGELGNPGIDGEAGAVGEPGEVGEPGLAGIPGPKGPNGDSGENGEPGEDAAYCPCPRRAKLVVEE</sequence>
<comment type="similarity">
    <text evidence="5">Belongs to the cytochrome b5 family.</text>
</comment>